<reference evidence="2" key="1">
    <citation type="submission" date="2020-04" db="EMBL/GenBank/DDBJ databases">
        <title>Genome Assembly and Annotation of Botryosphaeria dothidea sdau 11-99, a Latent Pathogen of Apple Fruit Ring Rot in China.</title>
        <authorList>
            <person name="Yu C."/>
            <person name="Diao Y."/>
            <person name="Lu Q."/>
            <person name="Zhao J."/>
            <person name="Cui S."/>
            <person name="Peng C."/>
            <person name="He B."/>
            <person name="Liu H."/>
        </authorList>
    </citation>
    <scope>NUCLEOTIDE SEQUENCE [LARGE SCALE GENOMIC DNA]</scope>
    <source>
        <strain evidence="2">Sdau11-99</strain>
    </source>
</reference>
<feature type="compositionally biased region" description="Low complexity" evidence="1">
    <location>
        <begin position="56"/>
        <end position="66"/>
    </location>
</feature>
<protein>
    <submittedName>
        <fullName evidence="2">Uncharacterized protein</fullName>
    </submittedName>
</protein>
<proteinExistence type="predicted"/>
<comment type="caution">
    <text evidence="2">The sequence shown here is derived from an EMBL/GenBank/DDBJ whole genome shotgun (WGS) entry which is preliminary data.</text>
</comment>
<evidence type="ECO:0000313" key="3">
    <source>
        <dbReference type="Proteomes" id="UP000572817"/>
    </source>
</evidence>
<dbReference type="EMBL" id="WWBZ02000022">
    <property type="protein sequence ID" value="KAF4307933.1"/>
    <property type="molecule type" value="Genomic_DNA"/>
</dbReference>
<accession>A0A8H4N5G0</accession>
<evidence type="ECO:0000256" key="1">
    <source>
        <dbReference type="SAM" id="MobiDB-lite"/>
    </source>
</evidence>
<feature type="compositionally biased region" description="Polar residues" evidence="1">
    <location>
        <begin position="346"/>
        <end position="369"/>
    </location>
</feature>
<sequence length="561" mass="60973">MSRSGLFAQGCVLWERALVASLGIGTRPRPRPRTSYLNDGSPADSGPVPGFVTGVSSLRSSPLPSTPRRLFSSSRFWRQLQNLSQHSAVHNADVASLPSVTSSVTGGAWLPFTVRLLQPHPTIPLPQLSRSMTTSPQSHNLPGPCGKRLAPGLDMPSGFAAHLFQPPRTPATLSYSSGAHRHGVRESETPSSSRKRLRADPPSNGDIYNTPYSAPMETPSIMRSDAGSPGPFVNTRYTCAGGLDTPGLAVAATYDNDINHRNDPHMNFRRRWSIASGDQEDTTVAAMGAAENKRKKPASPNRGGGGWSDCLFTFVADTAGMVWEFARSSRLMGFYAGGGKGYTLQTSNDDNATSPTFRGHVRSSSSFDLSRTPVPGQYPLDEDDYAVRPSKSQHGESSSDSWIMVPRMSEDLRAPSPGLSKRRPPKVNIPRSTAARRPLIPVARRTSSVSSIGSPGLRPDSAASNRSRPHSRHTSGSTFSCPSPNKPHSPIPPEIQMLAAQRRKEDRKSAASMRKINDRLKDMIREGREALGTRIEVEDAMDEDMEDEGFAEGFFDVKEKW</sequence>
<feature type="compositionally biased region" description="Polar residues" evidence="1">
    <location>
        <begin position="390"/>
        <end position="401"/>
    </location>
</feature>
<feature type="region of interest" description="Disordered" evidence="1">
    <location>
        <begin position="346"/>
        <end position="492"/>
    </location>
</feature>
<dbReference type="AlphaFoldDB" id="A0A8H4N5G0"/>
<organism evidence="2 3">
    <name type="scientific">Botryosphaeria dothidea</name>
    <dbReference type="NCBI Taxonomy" id="55169"/>
    <lineage>
        <taxon>Eukaryota</taxon>
        <taxon>Fungi</taxon>
        <taxon>Dikarya</taxon>
        <taxon>Ascomycota</taxon>
        <taxon>Pezizomycotina</taxon>
        <taxon>Dothideomycetes</taxon>
        <taxon>Dothideomycetes incertae sedis</taxon>
        <taxon>Botryosphaeriales</taxon>
        <taxon>Botryosphaeriaceae</taxon>
        <taxon>Botryosphaeria</taxon>
    </lineage>
</organism>
<feature type="region of interest" description="Disordered" evidence="1">
    <location>
        <begin position="29"/>
        <end position="66"/>
    </location>
</feature>
<gene>
    <name evidence="2" type="ORF">GTA08_BOTSDO03636</name>
</gene>
<name>A0A8H4N5G0_9PEZI</name>
<dbReference type="Proteomes" id="UP000572817">
    <property type="component" value="Unassembled WGS sequence"/>
</dbReference>
<feature type="region of interest" description="Disordered" evidence="1">
    <location>
        <begin position="170"/>
        <end position="215"/>
    </location>
</feature>
<dbReference type="OrthoDB" id="5138418at2759"/>
<evidence type="ECO:0000313" key="2">
    <source>
        <dbReference type="EMBL" id="KAF4307933.1"/>
    </source>
</evidence>
<keyword evidence="3" id="KW-1185">Reference proteome</keyword>